<comment type="caution">
    <text evidence="2">The sequence shown here is derived from an EMBL/GenBank/DDBJ whole genome shotgun (WGS) entry which is preliminary data.</text>
</comment>
<feature type="transmembrane region" description="Helical" evidence="1">
    <location>
        <begin position="185"/>
        <end position="204"/>
    </location>
</feature>
<accession>A0A4U8UYM9</accession>
<feature type="transmembrane region" description="Helical" evidence="1">
    <location>
        <begin position="12"/>
        <end position="37"/>
    </location>
</feature>
<keyword evidence="1" id="KW-0812">Transmembrane</keyword>
<feature type="transmembrane region" description="Helical" evidence="1">
    <location>
        <begin position="152"/>
        <end position="173"/>
    </location>
</feature>
<dbReference type="OrthoDB" id="10409014at2759"/>
<evidence type="ECO:0000313" key="2">
    <source>
        <dbReference type="EMBL" id="TMS38646.1"/>
    </source>
</evidence>
<reference evidence="2 3" key="2">
    <citation type="journal article" date="2019" name="G3 (Bethesda)">
        <title>Hybrid Assembly of the Genome of the Entomopathogenic Nematode Steinernema carpocapsae Identifies the X-Chromosome.</title>
        <authorList>
            <person name="Serra L."/>
            <person name="Macchietto M."/>
            <person name="Macias-Munoz A."/>
            <person name="McGill C.J."/>
            <person name="Rodriguez I.M."/>
            <person name="Rodriguez B."/>
            <person name="Murad R."/>
            <person name="Mortazavi A."/>
        </authorList>
    </citation>
    <scope>NUCLEOTIDE SEQUENCE [LARGE SCALE GENOMIC DNA]</scope>
    <source>
        <strain evidence="2 3">ALL</strain>
    </source>
</reference>
<dbReference type="Proteomes" id="UP000298663">
    <property type="component" value="Unassembled WGS sequence"/>
</dbReference>
<keyword evidence="3" id="KW-1185">Reference proteome</keyword>
<feature type="transmembrane region" description="Helical" evidence="1">
    <location>
        <begin position="49"/>
        <end position="67"/>
    </location>
</feature>
<dbReference type="EMBL" id="AZBU02000001">
    <property type="protein sequence ID" value="TMS38646.1"/>
    <property type="molecule type" value="Genomic_DNA"/>
</dbReference>
<name>A0A4U8UYM9_STECR</name>
<feature type="transmembrane region" description="Helical" evidence="1">
    <location>
        <begin position="216"/>
        <end position="238"/>
    </location>
</feature>
<protein>
    <submittedName>
        <fullName evidence="2">Uncharacterized protein</fullName>
    </submittedName>
</protein>
<keyword evidence="1" id="KW-0472">Membrane</keyword>
<evidence type="ECO:0000256" key="1">
    <source>
        <dbReference type="SAM" id="Phobius"/>
    </source>
</evidence>
<proteinExistence type="predicted"/>
<gene>
    <name evidence="2" type="ORF">L596_005324</name>
</gene>
<evidence type="ECO:0000313" key="3">
    <source>
        <dbReference type="Proteomes" id="UP000298663"/>
    </source>
</evidence>
<keyword evidence="1" id="KW-1133">Transmembrane helix</keyword>
<sequence>MIDRAEIGCYALYIIIGAGLIIVNFPILISFIVQPVLRHSYPVILGQNLVDSICGVILTFLGVYAFSSENTCLAVIISTGLPLFQTIYCLSWVISCMISFHLPVFFRNNAFSFYVFLFSGALLFTLCVVAGVIAVEWGFVTAVECSPRRAILFIYIFCELIGLTAAHIWFYCHLRRINYKNQLKIRFPFFFCLVVFPLVVLGVLESLKLEDTLRSHVVVGYTNAITCSLLFHSVRYYFDAHFKVYIHRTVSPNGVVAEWFQSLI</sequence>
<organism evidence="2 3">
    <name type="scientific">Steinernema carpocapsae</name>
    <name type="common">Entomopathogenic nematode</name>
    <dbReference type="NCBI Taxonomy" id="34508"/>
    <lineage>
        <taxon>Eukaryota</taxon>
        <taxon>Metazoa</taxon>
        <taxon>Ecdysozoa</taxon>
        <taxon>Nematoda</taxon>
        <taxon>Chromadorea</taxon>
        <taxon>Rhabditida</taxon>
        <taxon>Tylenchina</taxon>
        <taxon>Panagrolaimomorpha</taxon>
        <taxon>Strongyloidoidea</taxon>
        <taxon>Steinernematidae</taxon>
        <taxon>Steinernema</taxon>
    </lineage>
</organism>
<reference evidence="2 3" key="1">
    <citation type="journal article" date="2015" name="Genome Biol.">
        <title>Comparative genomics of Steinernema reveals deeply conserved gene regulatory networks.</title>
        <authorList>
            <person name="Dillman A.R."/>
            <person name="Macchietto M."/>
            <person name="Porter C.F."/>
            <person name="Rogers A."/>
            <person name="Williams B."/>
            <person name="Antoshechkin I."/>
            <person name="Lee M.M."/>
            <person name="Goodwin Z."/>
            <person name="Lu X."/>
            <person name="Lewis E.E."/>
            <person name="Goodrich-Blair H."/>
            <person name="Stock S.P."/>
            <person name="Adams B.J."/>
            <person name="Sternberg P.W."/>
            <person name="Mortazavi A."/>
        </authorList>
    </citation>
    <scope>NUCLEOTIDE SEQUENCE [LARGE SCALE GENOMIC DNA]</scope>
    <source>
        <strain evidence="2 3">ALL</strain>
    </source>
</reference>
<feature type="transmembrane region" description="Helical" evidence="1">
    <location>
        <begin position="73"/>
        <end position="102"/>
    </location>
</feature>
<feature type="transmembrane region" description="Helical" evidence="1">
    <location>
        <begin position="114"/>
        <end position="140"/>
    </location>
</feature>
<dbReference type="AlphaFoldDB" id="A0A4U8UYM9"/>